<dbReference type="EMBL" id="FCOW01000001">
    <property type="protein sequence ID" value="CVK17546.1"/>
    <property type="molecule type" value="Genomic_DNA"/>
</dbReference>
<dbReference type="RefSeq" id="WP_075755273.1">
    <property type="nucleotide sequence ID" value="NZ_CP146991.1"/>
</dbReference>
<evidence type="ECO:0000313" key="2">
    <source>
        <dbReference type="Proteomes" id="UP000245702"/>
    </source>
</evidence>
<sequence length="59" mass="6716">MDSFVIIRLARQIVALTESEVLQMLKANPLIWLEGIKRGKGINRYEKAQARKPKGAVHE</sequence>
<gene>
    <name evidence="1" type="ORF">SSPH_00180</name>
</gene>
<name>A0ABM9VXJ9_9FIRM</name>
<comment type="caution">
    <text evidence="1">The sequence shown here is derived from an EMBL/GenBank/DDBJ whole genome shotgun (WGS) entry which is preliminary data.</text>
</comment>
<dbReference type="Proteomes" id="UP000245702">
    <property type="component" value="Unassembled WGS sequence"/>
</dbReference>
<accession>A0ABM9VXJ9</accession>
<organism evidence="1 2">
    <name type="scientific">Sporomusa sphaeroides DSM 2875</name>
    <dbReference type="NCBI Taxonomy" id="1337886"/>
    <lineage>
        <taxon>Bacteria</taxon>
        <taxon>Bacillati</taxon>
        <taxon>Bacillota</taxon>
        <taxon>Negativicutes</taxon>
        <taxon>Selenomonadales</taxon>
        <taxon>Sporomusaceae</taxon>
        <taxon>Sporomusa</taxon>
    </lineage>
</organism>
<reference evidence="1 2" key="1">
    <citation type="submission" date="2016-01" db="EMBL/GenBank/DDBJ databases">
        <authorList>
            <person name="Brown R."/>
        </authorList>
    </citation>
    <scope>NUCLEOTIDE SEQUENCE [LARGE SCALE GENOMIC DNA]</scope>
    <source>
        <strain evidence="1">Sporomusa sphaeroides DSM 2875</strain>
    </source>
</reference>
<proteinExistence type="predicted"/>
<evidence type="ECO:0000313" key="1">
    <source>
        <dbReference type="EMBL" id="CVK17546.1"/>
    </source>
</evidence>
<protein>
    <submittedName>
        <fullName evidence="1">Uncharacterized protein</fullName>
    </submittedName>
</protein>
<keyword evidence="2" id="KW-1185">Reference proteome</keyword>